<dbReference type="PANTHER" id="PTHR11941">
    <property type="entry name" value="ENOYL-COA HYDRATASE-RELATED"/>
    <property type="match status" value="1"/>
</dbReference>
<accession>A0ABW4K7E9</accession>
<reference evidence="5" key="1">
    <citation type="journal article" date="2019" name="Int. J. Syst. Evol. Microbiol.">
        <title>The Global Catalogue of Microorganisms (GCM) 10K type strain sequencing project: providing services to taxonomists for standard genome sequencing and annotation.</title>
        <authorList>
            <consortium name="The Broad Institute Genomics Platform"/>
            <consortium name="The Broad Institute Genome Sequencing Center for Infectious Disease"/>
            <person name="Wu L."/>
            <person name="Ma J."/>
        </authorList>
    </citation>
    <scope>NUCLEOTIDE SEQUENCE [LARGE SCALE GENOMIC DNA]</scope>
    <source>
        <strain evidence="5">KCTC 23707</strain>
    </source>
</reference>
<comment type="caution">
    <text evidence="4">The sequence shown here is derived from an EMBL/GenBank/DDBJ whole genome shotgun (WGS) entry which is preliminary data.</text>
</comment>
<feature type="region of interest" description="Disordered" evidence="3">
    <location>
        <begin position="1"/>
        <end position="33"/>
    </location>
</feature>
<dbReference type="Gene3D" id="6.20.390.30">
    <property type="match status" value="1"/>
</dbReference>
<evidence type="ECO:0000256" key="1">
    <source>
        <dbReference type="ARBA" id="ARBA00005254"/>
    </source>
</evidence>
<evidence type="ECO:0000313" key="5">
    <source>
        <dbReference type="Proteomes" id="UP001597308"/>
    </source>
</evidence>
<evidence type="ECO:0000313" key="4">
    <source>
        <dbReference type="EMBL" id="MFD1704070.1"/>
    </source>
</evidence>
<protein>
    <submittedName>
        <fullName evidence="4">Crotonase/enoyl-CoA hydratase family protein</fullName>
    </submittedName>
</protein>
<evidence type="ECO:0000256" key="2">
    <source>
        <dbReference type="RuleBase" id="RU003707"/>
    </source>
</evidence>
<dbReference type="Gene3D" id="3.90.226.10">
    <property type="entry name" value="2-enoyl-CoA Hydratase, Chain A, domain 1"/>
    <property type="match status" value="1"/>
</dbReference>
<dbReference type="InterPro" id="IPR001753">
    <property type="entry name" value="Enoyl-CoA_hydra/iso"/>
</dbReference>
<organism evidence="4 5">
    <name type="scientific">Methylopila henanensis</name>
    <dbReference type="NCBI Taxonomy" id="873516"/>
    <lineage>
        <taxon>Bacteria</taxon>
        <taxon>Pseudomonadati</taxon>
        <taxon>Pseudomonadota</taxon>
        <taxon>Alphaproteobacteria</taxon>
        <taxon>Hyphomicrobiales</taxon>
        <taxon>Methylopilaceae</taxon>
        <taxon>Methylopila</taxon>
    </lineage>
</organism>
<dbReference type="SUPFAM" id="SSF52096">
    <property type="entry name" value="ClpP/crotonase"/>
    <property type="match status" value="1"/>
</dbReference>
<dbReference type="Proteomes" id="UP001597308">
    <property type="component" value="Unassembled WGS sequence"/>
</dbReference>
<dbReference type="InterPro" id="IPR018376">
    <property type="entry name" value="Enoyl-CoA_hyd/isom_CS"/>
</dbReference>
<proteinExistence type="inferred from homology"/>
<gene>
    <name evidence="4" type="ORF">ACFSCV_13785</name>
</gene>
<dbReference type="NCBIfam" id="NF006452">
    <property type="entry name" value="PRK08788.1"/>
    <property type="match status" value="1"/>
</dbReference>
<dbReference type="CDD" id="cd06558">
    <property type="entry name" value="crotonase-like"/>
    <property type="match status" value="1"/>
</dbReference>
<dbReference type="PROSITE" id="PS00166">
    <property type="entry name" value="ENOYL_COA_HYDRATASE"/>
    <property type="match status" value="1"/>
</dbReference>
<sequence>MLAAREARAVADHRGAPARLGPTEPSASSPSPATYEEIDFSFDDADGAYWCWMNPKGAPSFTPGMLGELASYTATIRAHCARAETDADVPAPKQAVLASRIPGVYNLGGDLERFSRWIVARDREALTEYAYSCIHVLHDNAIGFGNPILTIALVQGDALGGGFETALSCHMIVAERGVKFGFPEILFNLFPGMGASSLLTRRVGLARAENMIASGRIFTAEELYEMGLIQVLAEPGDGVDATRRLIRQNQKRHNGLTAMLRASARVSPMPYEELRDVTDIWVEAALKLHPADLRKMQRLVTAQDRRMAAAGAQSPAPEAEIA</sequence>
<feature type="compositionally biased region" description="Low complexity" evidence="3">
    <location>
        <begin position="22"/>
        <end position="33"/>
    </location>
</feature>
<dbReference type="Pfam" id="PF00378">
    <property type="entry name" value="ECH_1"/>
    <property type="match status" value="1"/>
</dbReference>
<feature type="compositionally biased region" description="Basic and acidic residues" evidence="3">
    <location>
        <begin position="1"/>
        <end position="15"/>
    </location>
</feature>
<dbReference type="RefSeq" id="WP_378800152.1">
    <property type="nucleotide sequence ID" value="NZ_JBHUER010000010.1"/>
</dbReference>
<comment type="similarity">
    <text evidence="1 2">Belongs to the enoyl-CoA hydratase/isomerase family.</text>
</comment>
<name>A0ABW4K7E9_9HYPH</name>
<dbReference type="EMBL" id="JBHUER010000010">
    <property type="protein sequence ID" value="MFD1704070.1"/>
    <property type="molecule type" value="Genomic_DNA"/>
</dbReference>
<keyword evidence="5" id="KW-1185">Reference proteome</keyword>
<dbReference type="PANTHER" id="PTHR11941:SF54">
    <property type="entry name" value="ENOYL-COA HYDRATASE, MITOCHONDRIAL"/>
    <property type="match status" value="1"/>
</dbReference>
<dbReference type="InterPro" id="IPR029045">
    <property type="entry name" value="ClpP/crotonase-like_dom_sf"/>
</dbReference>
<evidence type="ECO:0000256" key="3">
    <source>
        <dbReference type="SAM" id="MobiDB-lite"/>
    </source>
</evidence>